<evidence type="ECO:0000256" key="1">
    <source>
        <dbReference type="SAM" id="MobiDB-lite"/>
    </source>
</evidence>
<feature type="region of interest" description="Disordered" evidence="1">
    <location>
        <begin position="114"/>
        <end position="133"/>
    </location>
</feature>
<feature type="domain" description="Ubiquitin-like" evidence="2">
    <location>
        <begin position="38"/>
        <end position="112"/>
    </location>
</feature>
<organism evidence="3">
    <name type="scientific">Emiliania huxleyi</name>
    <name type="common">Coccolithophore</name>
    <name type="synonym">Pontosphaera huxleyi</name>
    <dbReference type="NCBI Taxonomy" id="2903"/>
    <lineage>
        <taxon>Eukaryota</taxon>
        <taxon>Haptista</taxon>
        <taxon>Haptophyta</taxon>
        <taxon>Prymnesiophyceae</taxon>
        <taxon>Isochrysidales</taxon>
        <taxon>Noelaerhabdaceae</taxon>
        <taxon>Emiliania</taxon>
    </lineage>
</organism>
<dbReference type="AlphaFoldDB" id="A0A7S3RY72"/>
<feature type="compositionally biased region" description="Gly residues" evidence="1">
    <location>
        <begin position="194"/>
        <end position="205"/>
    </location>
</feature>
<proteinExistence type="predicted"/>
<dbReference type="PANTHER" id="PTHR12329">
    <property type="entry name" value="BCL2-ASSOCIATED ATHANOGENE"/>
    <property type="match status" value="1"/>
</dbReference>
<feature type="domain" description="Ubiquitin-like" evidence="2">
    <location>
        <begin position="219"/>
        <end position="282"/>
    </location>
</feature>
<dbReference type="SUPFAM" id="SSF54236">
    <property type="entry name" value="Ubiquitin-like"/>
    <property type="match status" value="2"/>
</dbReference>
<dbReference type="PROSITE" id="PS50053">
    <property type="entry name" value="UBIQUITIN_2"/>
    <property type="match status" value="2"/>
</dbReference>
<dbReference type="Pfam" id="PF00240">
    <property type="entry name" value="ubiquitin"/>
    <property type="match status" value="1"/>
</dbReference>
<dbReference type="EMBL" id="HBIR01014081">
    <property type="protein sequence ID" value="CAE0538518.1"/>
    <property type="molecule type" value="Transcribed_RNA"/>
</dbReference>
<dbReference type="InterPro" id="IPR039773">
    <property type="entry name" value="BAG_chaperone_regulator"/>
</dbReference>
<dbReference type="InterPro" id="IPR029071">
    <property type="entry name" value="Ubiquitin-like_domsf"/>
</dbReference>
<feature type="region of interest" description="Disordered" evidence="1">
    <location>
        <begin position="184"/>
        <end position="205"/>
    </location>
</feature>
<evidence type="ECO:0000259" key="2">
    <source>
        <dbReference type="PROSITE" id="PS50053"/>
    </source>
</evidence>
<accession>A0A7S3RY72</accession>
<gene>
    <name evidence="3" type="ORF">EHUX00137_LOCUS10372</name>
</gene>
<protein>
    <recommendedName>
        <fullName evidence="2">Ubiquitin-like domain-containing protein</fullName>
    </recommendedName>
</protein>
<dbReference type="Gene3D" id="3.10.20.90">
    <property type="entry name" value="Phosphatidylinositol 3-kinase Catalytic Subunit, Chain A, domain 1"/>
    <property type="match status" value="2"/>
</dbReference>
<name>A0A7S3RY72_EMIHU</name>
<dbReference type="InterPro" id="IPR000626">
    <property type="entry name" value="Ubiquitin-like_dom"/>
</dbReference>
<reference evidence="3" key="1">
    <citation type="submission" date="2021-01" db="EMBL/GenBank/DDBJ databases">
        <authorList>
            <person name="Corre E."/>
            <person name="Pelletier E."/>
            <person name="Niang G."/>
            <person name="Scheremetjew M."/>
            <person name="Finn R."/>
            <person name="Kale V."/>
            <person name="Holt S."/>
            <person name="Cochrane G."/>
            <person name="Meng A."/>
            <person name="Brown T."/>
            <person name="Cohen L."/>
        </authorList>
    </citation>
    <scope>NUCLEOTIDE SEQUENCE</scope>
    <source>
        <strain evidence="3">379</strain>
    </source>
</reference>
<feature type="compositionally biased region" description="Low complexity" evidence="1">
    <location>
        <begin position="121"/>
        <end position="132"/>
    </location>
</feature>
<evidence type="ECO:0000313" key="3">
    <source>
        <dbReference type="EMBL" id="CAE0538518.1"/>
    </source>
</evidence>
<dbReference type="SMART" id="SM00213">
    <property type="entry name" value="UBQ"/>
    <property type="match status" value="2"/>
</dbReference>
<sequence length="401" mass="41345">MPSPKEIIGCRPRSATAVRTIGIGFIHNNQPCIHTSVMKLTVVGLGGKHELEVKAADTLAAVKAQLAPLVSLPPEELKLVAKGKAPPDATPLSALGLADGGKLMLMRSQAGAKSLQQRGKAAAPASATSANSRPLGAPPWLSIGCEVDYLDSGGERHSAVVQAIHTDDPPQLYCTVALAGGGERQTPLDRVQPRGGGGGAGGGGVGGRGAVTAAGEGPVLLSVSQGASKFELRCEPHSTVLSLKALLAPLVSGGAEPAAMRLLAKGKEAADDATVAALGMAPAGGRLMLLFKRRHHAEREGEALVQDGVARLAELRERVSKLTLRLRKRLLDAAEAQVQLGALEEELNAISLDLKNAAPNETSDAAAVRRERLAECARVGDELSAARKEHAEALLGAQLGR</sequence>
<dbReference type="GO" id="GO:0051087">
    <property type="term" value="F:protein-folding chaperone binding"/>
    <property type="evidence" value="ECO:0007669"/>
    <property type="project" value="InterPro"/>
</dbReference>